<dbReference type="RefSeq" id="WP_145067006.1">
    <property type="nucleotide sequence ID" value="NZ_CP036287.1"/>
</dbReference>
<reference evidence="1 2" key="1">
    <citation type="submission" date="2019-02" db="EMBL/GenBank/DDBJ databases">
        <title>Deep-cultivation of Planctomycetes and their phenomic and genomic characterization uncovers novel biology.</title>
        <authorList>
            <person name="Wiegand S."/>
            <person name="Jogler M."/>
            <person name="Boedeker C."/>
            <person name="Pinto D."/>
            <person name="Vollmers J."/>
            <person name="Rivas-Marin E."/>
            <person name="Kohn T."/>
            <person name="Peeters S.H."/>
            <person name="Heuer A."/>
            <person name="Rast P."/>
            <person name="Oberbeckmann S."/>
            <person name="Bunk B."/>
            <person name="Jeske O."/>
            <person name="Meyerdierks A."/>
            <person name="Storesund J.E."/>
            <person name="Kallscheuer N."/>
            <person name="Luecker S."/>
            <person name="Lage O.M."/>
            <person name="Pohl T."/>
            <person name="Merkel B.J."/>
            <person name="Hornburger P."/>
            <person name="Mueller R.-W."/>
            <person name="Bruemmer F."/>
            <person name="Labrenz M."/>
            <person name="Spormann A.M."/>
            <person name="Op den Camp H."/>
            <person name="Overmann J."/>
            <person name="Amann R."/>
            <person name="Jetten M.S.M."/>
            <person name="Mascher T."/>
            <person name="Medema M.H."/>
            <person name="Devos D.P."/>
            <person name="Kaster A.-K."/>
            <person name="Ovreas L."/>
            <person name="Rohde M."/>
            <person name="Galperin M.Y."/>
            <person name="Jogler C."/>
        </authorList>
    </citation>
    <scope>NUCLEOTIDE SEQUENCE [LARGE SCALE GENOMIC DNA]</scope>
    <source>
        <strain evidence="1 2">Pla133</strain>
    </source>
</reference>
<organism evidence="1 2">
    <name type="scientific">Engelhardtia mirabilis</name>
    <dbReference type="NCBI Taxonomy" id="2528011"/>
    <lineage>
        <taxon>Bacteria</taxon>
        <taxon>Pseudomonadati</taxon>
        <taxon>Planctomycetota</taxon>
        <taxon>Planctomycetia</taxon>
        <taxon>Planctomycetia incertae sedis</taxon>
        <taxon>Engelhardtia</taxon>
    </lineage>
</organism>
<evidence type="ECO:0000313" key="1">
    <source>
        <dbReference type="EMBL" id="QDU68197.1"/>
    </source>
</evidence>
<dbReference type="KEGG" id="pbap:Pla133_32910"/>
<proteinExistence type="predicted"/>
<protein>
    <submittedName>
        <fullName evidence="1">Uncharacterized protein</fullName>
    </submittedName>
</protein>
<dbReference type="EMBL" id="CP036287">
    <property type="protein sequence ID" value="QDU68197.1"/>
    <property type="molecule type" value="Genomic_DNA"/>
</dbReference>
<keyword evidence="2" id="KW-1185">Reference proteome</keyword>
<sequence length="74" mass="8100">MVLFVLRCQADGSRLVLDESGEVVRTLGRGEHLLASKRDPSRRILSSPERVGLVRRIFTMSAVDRMGAVGTACT</sequence>
<name>A0A518BMM5_9BACT</name>
<dbReference type="AlphaFoldDB" id="A0A518BMM5"/>
<evidence type="ECO:0000313" key="2">
    <source>
        <dbReference type="Proteomes" id="UP000316921"/>
    </source>
</evidence>
<gene>
    <name evidence="1" type="ORF">Pla133_32910</name>
</gene>
<accession>A0A518BMM5</accession>
<dbReference type="Proteomes" id="UP000316921">
    <property type="component" value="Chromosome"/>
</dbReference>